<dbReference type="AlphaFoldDB" id="A0A8K1HZF8"/>
<dbReference type="GO" id="GO:0006355">
    <property type="term" value="P:regulation of DNA-templated transcription"/>
    <property type="evidence" value="ECO:0007669"/>
    <property type="project" value="InterPro"/>
</dbReference>
<protein>
    <submittedName>
        <fullName evidence="1">NAC transcription factor 88</fullName>
    </submittedName>
</protein>
<dbReference type="EMBL" id="MT275576">
    <property type="protein sequence ID" value="UBT01692.1"/>
    <property type="molecule type" value="mRNA"/>
</dbReference>
<dbReference type="PANTHER" id="PTHR31744">
    <property type="entry name" value="PROTEIN CUP-SHAPED COTYLEDON 2-RELATED"/>
    <property type="match status" value="1"/>
</dbReference>
<evidence type="ECO:0000313" key="1">
    <source>
        <dbReference type="EMBL" id="UBT01692.1"/>
    </source>
</evidence>
<sequence>MDCETLPTTISAIPTNTTTTTIALALAPGFEFHPTDKELELVRYYLKRKVINKPFCFNIIKKKYGTGARMNRTTGKGHWKAIVEDREIHRQQTNWIMHEYRLVDEEHDKFEAGQEWGNGMGTFPREATGDNLVADNHAYIERNNNAYIETMNNKKTFDSQNKDLLNLNELPTDAQNDLLVCNRDRDDSPSYLSLSTAMDEGKTIQIL</sequence>
<dbReference type="InterPro" id="IPR036093">
    <property type="entry name" value="NAC_dom_sf"/>
</dbReference>
<proteinExistence type="evidence at transcript level"/>
<name>A0A8K1HZF8_LITCN</name>
<dbReference type="GO" id="GO:0003677">
    <property type="term" value="F:DNA binding"/>
    <property type="evidence" value="ECO:0007669"/>
    <property type="project" value="InterPro"/>
</dbReference>
<accession>A0A8K1HZF8</accession>
<reference evidence="1" key="1">
    <citation type="submission" date="2020-03" db="EMBL/GenBank/DDBJ databases">
        <title>LcNAC40-LcVPE regulatory module contributes to fruit abscission by promoting autolytic programmed cell death in litchi.</title>
        <authorList>
            <person name="Li C."/>
            <person name="Ning X."/>
            <person name="Zhao M."/>
            <person name="Wen Z."/>
            <person name="Kou L."/>
            <person name="Ma X."/>
            <person name="Peng M."/>
            <person name="Yang Y."/>
            <person name="Wu H."/>
            <person name="Li J."/>
        </authorList>
    </citation>
    <scope>NUCLEOTIDE SEQUENCE</scope>
</reference>
<dbReference type="SUPFAM" id="SSF101941">
    <property type="entry name" value="NAC domain"/>
    <property type="match status" value="1"/>
</dbReference>
<organism evidence="1">
    <name type="scientific">Litchi chinensis</name>
    <name type="common">Lychee</name>
    <dbReference type="NCBI Taxonomy" id="151069"/>
    <lineage>
        <taxon>Eukaryota</taxon>
        <taxon>Viridiplantae</taxon>
        <taxon>Streptophyta</taxon>
        <taxon>Embryophyta</taxon>
        <taxon>Tracheophyta</taxon>
        <taxon>Spermatophyta</taxon>
        <taxon>Magnoliopsida</taxon>
        <taxon>eudicotyledons</taxon>
        <taxon>Gunneridae</taxon>
        <taxon>Pentapetalae</taxon>
        <taxon>rosids</taxon>
        <taxon>malvids</taxon>
        <taxon>Sapindales</taxon>
        <taxon>Sapindaceae</taxon>
        <taxon>Litchi</taxon>
    </lineage>
</organism>